<protein>
    <submittedName>
        <fullName evidence="2">Alpha/beta hydrolase</fullName>
    </submittedName>
</protein>
<sequence length="283" mass="29914">MRLRATALAALLGLVLLPVALVAAPPAHAAGPAPAQPLAIGDSFVLDSEVLGEPRRINVYRPGGDRETPLPVLYMPDGGLGEDFLHIAGLVQVGAMNGTMRPVMLVGIENTERRRDLTGPTEVGKDREIAPRVGGSAAFRTFIADELMPEIERRYPVTGETAIIGESLAGLFVVESLVEAPQLFDGWIAIDPSLWWNGGRLVEVAPARLQKLAPTGGKPERLFLASSDEAGIAVPAAALARALADAPGLRVHHAPMPAEQHHTIYHPAALMALREVFAPGSGD</sequence>
<feature type="signal peptide" evidence="1">
    <location>
        <begin position="1"/>
        <end position="29"/>
    </location>
</feature>
<comment type="caution">
    <text evidence="2">The sequence shown here is derived from an EMBL/GenBank/DDBJ whole genome shotgun (WGS) entry which is preliminary data.</text>
</comment>
<reference evidence="2" key="1">
    <citation type="submission" date="2022-01" db="EMBL/GenBank/DDBJ databases">
        <title>Lysobacter chinensis sp. nov., a bacterium isolated from cow dung compost.</title>
        <authorList>
            <person name="Liu Y."/>
        </authorList>
    </citation>
    <scope>NUCLEOTIDE SEQUENCE</scope>
    <source>
        <strain evidence="2">TLK-CK17</strain>
    </source>
</reference>
<proteinExistence type="predicted"/>
<dbReference type="InterPro" id="IPR050583">
    <property type="entry name" value="Mycobacterial_A85_antigen"/>
</dbReference>
<keyword evidence="1" id="KW-0732">Signal</keyword>
<keyword evidence="3" id="KW-1185">Reference proteome</keyword>
<evidence type="ECO:0000313" key="2">
    <source>
        <dbReference type="EMBL" id="MCF7221517.1"/>
    </source>
</evidence>
<organism evidence="2 3">
    <name type="scientific">Marilutibacter chinensis</name>
    <dbReference type="NCBI Taxonomy" id="2912247"/>
    <lineage>
        <taxon>Bacteria</taxon>
        <taxon>Pseudomonadati</taxon>
        <taxon>Pseudomonadota</taxon>
        <taxon>Gammaproteobacteria</taxon>
        <taxon>Lysobacterales</taxon>
        <taxon>Lysobacteraceae</taxon>
        <taxon>Marilutibacter</taxon>
    </lineage>
</organism>
<accession>A0ABS9HT46</accession>
<dbReference type="RefSeq" id="WP_237053946.1">
    <property type="nucleotide sequence ID" value="NZ_JAKJPO010000003.1"/>
</dbReference>
<dbReference type="Proteomes" id="UP001430796">
    <property type="component" value="Unassembled WGS sequence"/>
</dbReference>
<dbReference type="InterPro" id="IPR029058">
    <property type="entry name" value="AB_hydrolase_fold"/>
</dbReference>
<reference evidence="2" key="2">
    <citation type="submission" date="2022-01" db="EMBL/GenBank/DDBJ databases">
        <authorList>
            <person name="Zhou L.Y."/>
        </authorList>
    </citation>
    <scope>NUCLEOTIDE SEQUENCE</scope>
    <source>
        <strain evidence="2">TLK-CK17</strain>
    </source>
</reference>
<evidence type="ECO:0000313" key="3">
    <source>
        <dbReference type="Proteomes" id="UP001430796"/>
    </source>
</evidence>
<evidence type="ECO:0000256" key="1">
    <source>
        <dbReference type="SAM" id="SignalP"/>
    </source>
</evidence>
<gene>
    <name evidence="2" type="ORF">L3V18_06895</name>
</gene>
<keyword evidence="2" id="KW-0378">Hydrolase</keyword>
<name>A0ABS9HT46_9GAMM</name>
<dbReference type="PANTHER" id="PTHR48098">
    <property type="entry name" value="ENTEROCHELIN ESTERASE-RELATED"/>
    <property type="match status" value="1"/>
</dbReference>
<dbReference type="SUPFAM" id="SSF53474">
    <property type="entry name" value="alpha/beta-Hydrolases"/>
    <property type="match status" value="1"/>
</dbReference>
<dbReference type="InterPro" id="IPR000801">
    <property type="entry name" value="Esterase-like"/>
</dbReference>
<dbReference type="EMBL" id="JAKJPO010000003">
    <property type="protein sequence ID" value="MCF7221517.1"/>
    <property type="molecule type" value="Genomic_DNA"/>
</dbReference>
<dbReference type="GO" id="GO:0016787">
    <property type="term" value="F:hydrolase activity"/>
    <property type="evidence" value="ECO:0007669"/>
    <property type="project" value="UniProtKB-KW"/>
</dbReference>
<dbReference type="Pfam" id="PF00756">
    <property type="entry name" value="Esterase"/>
    <property type="match status" value="1"/>
</dbReference>
<dbReference type="PANTHER" id="PTHR48098:SF6">
    <property type="entry name" value="FERRI-BACILLIBACTIN ESTERASE BESA"/>
    <property type="match status" value="1"/>
</dbReference>
<dbReference type="Gene3D" id="3.40.50.1820">
    <property type="entry name" value="alpha/beta hydrolase"/>
    <property type="match status" value="1"/>
</dbReference>
<feature type="chain" id="PRO_5046190753" evidence="1">
    <location>
        <begin position="30"/>
        <end position="283"/>
    </location>
</feature>